<reference evidence="1 2" key="1">
    <citation type="submission" date="2020-08" db="EMBL/GenBank/DDBJ databases">
        <title>Genomic Encyclopedia of Type Strains, Phase IV (KMG-IV): sequencing the most valuable type-strain genomes for metagenomic binning, comparative biology and taxonomic classification.</title>
        <authorList>
            <person name="Goeker M."/>
        </authorList>
    </citation>
    <scope>NUCLEOTIDE SEQUENCE [LARGE SCALE GENOMIC DNA]</scope>
    <source>
        <strain evidence="1 2">DSM 102234</strain>
    </source>
</reference>
<organism evidence="1 2">
    <name type="scientific">Sulfitobacter undariae</name>
    <dbReference type="NCBI Taxonomy" id="1563671"/>
    <lineage>
        <taxon>Bacteria</taxon>
        <taxon>Pseudomonadati</taxon>
        <taxon>Pseudomonadota</taxon>
        <taxon>Alphaproteobacteria</taxon>
        <taxon>Rhodobacterales</taxon>
        <taxon>Roseobacteraceae</taxon>
        <taxon>Sulfitobacter</taxon>
    </lineage>
</organism>
<proteinExistence type="predicted"/>
<name>A0A7W6EDG6_9RHOB</name>
<dbReference type="AlphaFoldDB" id="A0A7W6EDG6"/>
<accession>A0A7W6EDG6</accession>
<dbReference type="EMBL" id="JACIEI010000043">
    <property type="protein sequence ID" value="MBB3996178.1"/>
    <property type="molecule type" value="Genomic_DNA"/>
</dbReference>
<feature type="non-terminal residue" evidence="1">
    <location>
        <position position="1"/>
    </location>
</feature>
<dbReference type="Proteomes" id="UP000530268">
    <property type="component" value="Unassembled WGS sequence"/>
</dbReference>
<comment type="caution">
    <text evidence="1">The sequence shown here is derived from an EMBL/GenBank/DDBJ whole genome shotgun (WGS) entry which is preliminary data.</text>
</comment>
<evidence type="ECO:0000313" key="2">
    <source>
        <dbReference type="Proteomes" id="UP000530268"/>
    </source>
</evidence>
<gene>
    <name evidence="1" type="ORF">GGR95_003851</name>
</gene>
<protein>
    <submittedName>
        <fullName evidence="1">Uncharacterized protein</fullName>
    </submittedName>
</protein>
<sequence>RISLDNVININAAQLILRGVYSFKQQNNINK</sequence>
<evidence type="ECO:0000313" key="1">
    <source>
        <dbReference type="EMBL" id="MBB3996178.1"/>
    </source>
</evidence>
<keyword evidence="2" id="KW-1185">Reference proteome</keyword>